<dbReference type="InterPro" id="IPR002804">
    <property type="entry name" value="Archease"/>
</dbReference>
<reference evidence="7 10" key="1">
    <citation type="journal article" date="2011" name="J. Bacteriol.">
        <title>Genome sequence of Halobiforma lacisalsi AJ5, an extremely halophilic archaeon which harbors a bop gene.</title>
        <authorList>
            <person name="Jiang X."/>
            <person name="Wang S."/>
            <person name="Cheng H."/>
            <person name="Huo Y."/>
            <person name="Zhang X."/>
            <person name="Zhu X."/>
            <person name="Han X."/>
            <person name="Ni P."/>
            <person name="Wu M."/>
        </authorList>
    </citation>
    <scope>NUCLEOTIDE SEQUENCE [LARGE SCALE GENOMIC DNA]</scope>
    <source>
        <strain evidence="7 10">AJ5</strain>
    </source>
</reference>
<dbReference type="Pfam" id="PF01951">
    <property type="entry name" value="Archease"/>
    <property type="match status" value="1"/>
</dbReference>
<dbReference type="AlphaFoldDB" id="M0L309"/>
<keyword evidence="2" id="KW-0819">tRNA processing</keyword>
<comment type="similarity">
    <text evidence="1">Belongs to the archease family.</text>
</comment>
<evidence type="ECO:0000256" key="4">
    <source>
        <dbReference type="ARBA" id="ARBA00022837"/>
    </source>
</evidence>
<keyword evidence="9" id="KW-1185">Reference proteome</keyword>
<keyword evidence="3" id="KW-0479">Metal-binding</keyword>
<reference evidence="8 9" key="2">
    <citation type="journal article" date="2014" name="PLoS Genet.">
        <title>Phylogenetically driven sequencing of extremely halophilic archaea reveals strategies for static and dynamic osmo-response.</title>
        <authorList>
            <person name="Becker E.A."/>
            <person name="Seitzer P.M."/>
            <person name="Tritt A."/>
            <person name="Larsen D."/>
            <person name="Krusor M."/>
            <person name="Yao A.I."/>
            <person name="Wu D."/>
            <person name="Madern D."/>
            <person name="Eisen J.A."/>
            <person name="Darling A.E."/>
            <person name="Facciotti M.T."/>
        </authorList>
    </citation>
    <scope>NUCLEOTIDE SEQUENCE [LARGE SCALE GENOMIC DNA]</scope>
    <source>
        <strain evidence="8 9">AJ5</strain>
    </source>
</reference>
<dbReference type="InterPro" id="IPR023572">
    <property type="entry name" value="Archease_dom"/>
</dbReference>
<proteinExistence type="inferred from homology"/>
<feature type="compositionally biased region" description="Basic and acidic residues" evidence="5">
    <location>
        <begin position="104"/>
        <end position="114"/>
    </location>
</feature>
<protein>
    <submittedName>
        <fullName evidence="7">Protein archease</fullName>
    </submittedName>
</protein>
<accession>M0L309</accession>
<dbReference type="SUPFAM" id="SSF69819">
    <property type="entry name" value="MTH1598-like"/>
    <property type="match status" value="1"/>
</dbReference>
<keyword evidence="4" id="KW-0106">Calcium</keyword>
<evidence type="ECO:0000256" key="2">
    <source>
        <dbReference type="ARBA" id="ARBA00022694"/>
    </source>
</evidence>
<organism evidence="8 9">
    <name type="scientific">Natronobacterium lacisalsi AJ5</name>
    <dbReference type="NCBI Taxonomy" id="358396"/>
    <lineage>
        <taxon>Archaea</taxon>
        <taxon>Methanobacteriati</taxon>
        <taxon>Methanobacteriota</taxon>
        <taxon>Stenosarchaea group</taxon>
        <taxon>Halobacteria</taxon>
        <taxon>Halobacteriales</taxon>
        <taxon>Natrialbaceae</taxon>
        <taxon>Natronobacterium</taxon>
    </lineage>
</organism>
<dbReference type="RefSeq" id="WP_007143632.1">
    <property type="nucleotide sequence ID" value="NZ_AOLZ01000076.1"/>
</dbReference>
<dbReference type="PATRIC" id="fig|358396.7.peg.3999"/>
<sequence length="158" mass="17226">MAFELRDHTADVAVAATGGTLEEVFAAVADGLAAASTDEVPEGTGERFRVSVTAESREALLFDYLDELIYRRDVRAALPVDHRVESIERGGNGEGDGDEDGDGDGNRDGEHESWTLEATTRGVPLSEIDAREVKAVTYSEMRLERTDDGWEAYVVFDV</sequence>
<dbReference type="InterPro" id="IPR036820">
    <property type="entry name" value="Archease_dom_sf"/>
</dbReference>
<reference evidence="7" key="3">
    <citation type="submission" date="2017-01" db="EMBL/GenBank/DDBJ databases">
        <authorList>
            <person name="Mah S.A."/>
            <person name="Swanson W.J."/>
            <person name="Moy G.W."/>
            <person name="Vacquier V.D."/>
        </authorList>
    </citation>
    <scope>NUCLEOTIDE SEQUENCE</scope>
    <source>
        <strain evidence="7">AJ5</strain>
    </source>
</reference>
<name>M0L309_NATLA</name>
<dbReference type="PANTHER" id="PTHR12682:SF11">
    <property type="entry name" value="PROTEIN ARCHEASE"/>
    <property type="match status" value="1"/>
</dbReference>
<feature type="region of interest" description="Disordered" evidence="5">
    <location>
        <begin position="85"/>
        <end position="117"/>
    </location>
</feature>
<dbReference type="PANTHER" id="PTHR12682">
    <property type="entry name" value="ARCHEASE"/>
    <property type="match status" value="1"/>
</dbReference>
<evidence type="ECO:0000256" key="5">
    <source>
        <dbReference type="SAM" id="MobiDB-lite"/>
    </source>
</evidence>
<evidence type="ECO:0000313" key="8">
    <source>
        <dbReference type="EMBL" id="EMA27921.1"/>
    </source>
</evidence>
<evidence type="ECO:0000313" key="9">
    <source>
        <dbReference type="Proteomes" id="UP000011555"/>
    </source>
</evidence>
<dbReference type="GO" id="GO:0046872">
    <property type="term" value="F:metal ion binding"/>
    <property type="evidence" value="ECO:0007669"/>
    <property type="project" value="UniProtKB-KW"/>
</dbReference>
<dbReference type="EMBL" id="AOLZ01000076">
    <property type="protein sequence ID" value="EMA27921.1"/>
    <property type="molecule type" value="Genomic_DNA"/>
</dbReference>
<dbReference type="GeneID" id="30921693"/>
<dbReference type="Gene3D" id="3.55.10.10">
    <property type="entry name" value="Archease domain"/>
    <property type="match status" value="1"/>
</dbReference>
<dbReference type="GO" id="GO:0008033">
    <property type="term" value="P:tRNA processing"/>
    <property type="evidence" value="ECO:0007669"/>
    <property type="project" value="UniProtKB-KW"/>
</dbReference>
<feature type="domain" description="Archease" evidence="6">
    <location>
        <begin position="3"/>
        <end position="158"/>
    </location>
</feature>
<evidence type="ECO:0000313" key="7">
    <source>
        <dbReference type="EMBL" id="APW98320.1"/>
    </source>
</evidence>
<dbReference type="KEGG" id="hlc:CHINAEXTREME11175"/>
<evidence type="ECO:0000259" key="6">
    <source>
        <dbReference type="Pfam" id="PF01951"/>
    </source>
</evidence>
<dbReference type="Proteomes" id="UP000011555">
    <property type="component" value="Unassembled WGS sequence"/>
</dbReference>
<evidence type="ECO:0000256" key="1">
    <source>
        <dbReference type="ARBA" id="ARBA00007963"/>
    </source>
</evidence>
<evidence type="ECO:0000313" key="10">
    <source>
        <dbReference type="Proteomes" id="UP000186547"/>
    </source>
</evidence>
<dbReference type="Proteomes" id="UP000186547">
    <property type="component" value="Chromosome"/>
</dbReference>
<evidence type="ECO:0000256" key="3">
    <source>
        <dbReference type="ARBA" id="ARBA00022723"/>
    </source>
</evidence>
<dbReference type="eggNOG" id="arCOG04055">
    <property type="taxonomic scope" value="Archaea"/>
</dbReference>
<dbReference type="STRING" id="358396.CHINAEXTREME_11175"/>
<dbReference type="EMBL" id="CP019285">
    <property type="protein sequence ID" value="APW98320.1"/>
    <property type="molecule type" value="Genomic_DNA"/>
</dbReference>
<gene>
    <name evidence="8" type="ORF">C445_19752</name>
    <name evidence="7" type="ORF">CHINAEXTREME_11175</name>
</gene>